<feature type="compositionally biased region" description="Basic and acidic residues" evidence="1">
    <location>
        <begin position="48"/>
        <end position="60"/>
    </location>
</feature>
<dbReference type="Proteomes" id="UP000887569">
    <property type="component" value="Unplaced"/>
</dbReference>
<dbReference type="WBParaSite" id="PgE059_g002_t01">
    <property type="protein sequence ID" value="PgE059_g002_t01"/>
    <property type="gene ID" value="PgE059_g002"/>
</dbReference>
<dbReference type="AlphaFoldDB" id="A0A914ZZK7"/>
<evidence type="ECO:0000313" key="2">
    <source>
        <dbReference type="Proteomes" id="UP000887569"/>
    </source>
</evidence>
<sequence>EALRTFLLSYRITANAMLGNRLPAEVLLRRQLHTSMDLIRPTPPTAVRRNDRMEADFNQRHGARDRSFTRDDFVLVRNYLFQKT</sequence>
<feature type="region of interest" description="Disordered" evidence="1">
    <location>
        <begin position="40"/>
        <end position="60"/>
    </location>
</feature>
<organism evidence="2 3">
    <name type="scientific">Parascaris univalens</name>
    <name type="common">Nematode worm</name>
    <dbReference type="NCBI Taxonomy" id="6257"/>
    <lineage>
        <taxon>Eukaryota</taxon>
        <taxon>Metazoa</taxon>
        <taxon>Ecdysozoa</taxon>
        <taxon>Nematoda</taxon>
        <taxon>Chromadorea</taxon>
        <taxon>Rhabditida</taxon>
        <taxon>Spirurina</taxon>
        <taxon>Ascaridomorpha</taxon>
        <taxon>Ascaridoidea</taxon>
        <taxon>Ascarididae</taxon>
        <taxon>Parascaris</taxon>
    </lineage>
</organism>
<evidence type="ECO:0000256" key="1">
    <source>
        <dbReference type="SAM" id="MobiDB-lite"/>
    </source>
</evidence>
<keyword evidence="2" id="KW-1185">Reference proteome</keyword>
<protein>
    <submittedName>
        <fullName evidence="3">Uncharacterized protein</fullName>
    </submittedName>
</protein>
<reference evidence="3" key="1">
    <citation type="submission" date="2022-11" db="UniProtKB">
        <authorList>
            <consortium name="WormBaseParasite"/>
        </authorList>
    </citation>
    <scope>IDENTIFICATION</scope>
</reference>
<evidence type="ECO:0000313" key="3">
    <source>
        <dbReference type="WBParaSite" id="PgE059_g002_t01"/>
    </source>
</evidence>
<proteinExistence type="predicted"/>
<accession>A0A914ZZK7</accession>
<name>A0A914ZZK7_PARUN</name>